<dbReference type="GO" id="GO:0016853">
    <property type="term" value="F:isomerase activity"/>
    <property type="evidence" value="ECO:0007669"/>
    <property type="project" value="UniProtKB-KW"/>
</dbReference>
<dbReference type="NCBIfam" id="TIGR00524">
    <property type="entry name" value="eIF-2B_rel"/>
    <property type="match status" value="1"/>
</dbReference>
<comment type="function">
    <text evidence="2">Catalyzes the interconversion of methylthioribose-1-phosphate (MTR-1-P) into methylthioribulose-1-phosphate (MTRu-1-P).</text>
</comment>
<feature type="binding site" evidence="2">
    <location>
        <position position="201"/>
    </location>
    <ligand>
        <name>substrate</name>
    </ligand>
</feature>
<comment type="catalytic activity">
    <reaction evidence="2">
        <text>5-(methylsulfanyl)-alpha-D-ribose 1-phosphate = 5-(methylsulfanyl)-D-ribulose 1-phosphate</text>
        <dbReference type="Rhea" id="RHEA:19989"/>
        <dbReference type="ChEBI" id="CHEBI:58533"/>
        <dbReference type="ChEBI" id="CHEBI:58548"/>
        <dbReference type="EC" id="5.3.1.23"/>
    </reaction>
</comment>
<feature type="active site" description="Proton donor" evidence="2">
    <location>
        <position position="242"/>
    </location>
</feature>
<dbReference type="NCBIfam" id="TIGR00512">
    <property type="entry name" value="salvage_mtnA"/>
    <property type="match status" value="1"/>
</dbReference>
<keyword evidence="4" id="KW-1185">Reference proteome</keyword>
<evidence type="ECO:0000256" key="2">
    <source>
        <dbReference type="HAMAP-Rule" id="MF_01678"/>
    </source>
</evidence>
<reference evidence="3" key="1">
    <citation type="journal article" date="2021" name="Front. Microbiol.">
        <title>Comprehensive Comparative Genomics and Phenotyping of Methylobacterium Species.</title>
        <authorList>
            <person name="Alessa O."/>
            <person name="Ogura Y."/>
            <person name="Fujitani Y."/>
            <person name="Takami H."/>
            <person name="Hayashi T."/>
            <person name="Sahin N."/>
            <person name="Tani A."/>
        </authorList>
    </citation>
    <scope>NUCLEOTIDE SEQUENCE</scope>
    <source>
        <strain evidence="3">DSM 17168</strain>
    </source>
</reference>
<dbReference type="PANTHER" id="PTHR43475:SF1">
    <property type="entry name" value="METHYLTHIORIBOSE-1-PHOSPHATE ISOMERASE"/>
    <property type="match status" value="1"/>
</dbReference>
<dbReference type="NCBIfam" id="NF004326">
    <property type="entry name" value="PRK05720.1"/>
    <property type="match status" value="1"/>
</dbReference>
<sequence>MKIDGQPYRTIFPEPGGEAVLVIDQTRLPFAFEIRRLATVEEAAEAIRTMVVRGAPLIGVTAAYGLALGLRQDPSDTGLERAVAMLAATRPTAVNLRWALDRLSASLRPLPPDARAGHAFAEAGRVAEEDVANCQAIGEHGAQLIARAAAAKGGRVNVLTHCNAGWLATVDWGTALAPIYVAHDAGIPVHVYVDETRPRNQGAALTAFELNAHGVPHTVIADNAGGHLMQHGAVDLCIVGSDRTTSTGDVCNKIGTYLKALAAHDNGVPFYAALPVSTIDWTLTDGVAQIPIEERDAREVTHLTGRTDEGGFATVAVVSPGSPVANPAFDVTPARLVTGLITERGVGAASAEGLLTLYPERRAAA</sequence>
<keyword evidence="2" id="KW-0486">Methionine biosynthesis</keyword>
<evidence type="ECO:0000313" key="3">
    <source>
        <dbReference type="EMBL" id="GJE00265.1"/>
    </source>
</evidence>
<comment type="pathway">
    <text evidence="2">Amino-acid biosynthesis; L-methionine biosynthesis via salvage pathway; L-methionine from S-methyl-5-thio-alpha-D-ribose 1-phosphate: step 1/6.</text>
</comment>
<dbReference type="InterPro" id="IPR037171">
    <property type="entry name" value="NagB/RpiA_transferase-like"/>
</dbReference>
<dbReference type="InterPro" id="IPR011559">
    <property type="entry name" value="Initiation_fac_2B_a/b/d"/>
</dbReference>
<comment type="caution">
    <text evidence="3">The sequence shown here is derived from an EMBL/GenBank/DDBJ whole genome shotgun (WGS) entry which is preliminary data.</text>
</comment>
<dbReference type="EC" id="5.3.1.23" evidence="2"/>
<evidence type="ECO:0000256" key="1">
    <source>
        <dbReference type="ARBA" id="ARBA00023235"/>
    </source>
</evidence>
<keyword evidence="1 2" id="KW-0413">Isomerase</keyword>
<evidence type="ECO:0000313" key="4">
    <source>
        <dbReference type="Proteomes" id="UP001055153"/>
    </source>
</evidence>
<keyword evidence="2" id="KW-0028">Amino-acid biosynthesis</keyword>
<dbReference type="HAMAP" id="MF_01678">
    <property type="entry name" value="Salvage_MtnA"/>
    <property type="match status" value="1"/>
</dbReference>
<gene>
    <name evidence="2 3" type="primary">mtnA</name>
    <name evidence="3" type="ORF">GMJLKIPL_2185</name>
</gene>
<dbReference type="InterPro" id="IPR042529">
    <property type="entry name" value="IF_2B-like_C"/>
</dbReference>
<organism evidence="3 4">
    <name type="scientific">Methylobacterium isbiliense</name>
    <dbReference type="NCBI Taxonomy" id="315478"/>
    <lineage>
        <taxon>Bacteria</taxon>
        <taxon>Pseudomonadati</taxon>
        <taxon>Pseudomonadota</taxon>
        <taxon>Alphaproteobacteria</taxon>
        <taxon>Hyphomicrobiales</taxon>
        <taxon>Methylobacteriaceae</taxon>
        <taxon>Methylobacterium</taxon>
    </lineage>
</organism>
<dbReference type="PANTHER" id="PTHR43475">
    <property type="entry name" value="METHYLTHIORIBOSE-1-PHOSPHATE ISOMERASE"/>
    <property type="match status" value="1"/>
</dbReference>
<accession>A0ABQ4SCR3</accession>
<dbReference type="InterPro" id="IPR000649">
    <property type="entry name" value="IF-2B-related"/>
</dbReference>
<dbReference type="Pfam" id="PF01008">
    <property type="entry name" value="IF-2B"/>
    <property type="match status" value="1"/>
</dbReference>
<dbReference type="InterPro" id="IPR005251">
    <property type="entry name" value="IF-M1Pi"/>
</dbReference>
<dbReference type="RefSeq" id="WP_238235141.1">
    <property type="nucleotide sequence ID" value="NZ_BPQQ01000022.1"/>
</dbReference>
<dbReference type="Gene3D" id="1.20.120.420">
    <property type="entry name" value="translation initiation factor eif-2b, domain 1"/>
    <property type="match status" value="1"/>
</dbReference>
<dbReference type="SUPFAM" id="SSF100950">
    <property type="entry name" value="NagB/RpiA/CoA transferase-like"/>
    <property type="match status" value="1"/>
</dbReference>
<feature type="site" description="Transition state stabilizer" evidence="2">
    <location>
        <position position="162"/>
    </location>
</feature>
<protein>
    <recommendedName>
        <fullName evidence="2">Methylthioribose-1-phosphate isomerase</fullName>
        <shortName evidence="2">M1Pi</shortName>
        <shortName evidence="2">MTR-1-P isomerase</shortName>
        <ecNumber evidence="2">5.3.1.23</ecNumber>
    </recommendedName>
    <alternativeName>
        <fullName evidence="2">S-methyl-5-thioribose-1-phosphate isomerase</fullName>
    </alternativeName>
</protein>
<proteinExistence type="inferred from homology"/>
<dbReference type="Proteomes" id="UP001055153">
    <property type="component" value="Unassembled WGS sequence"/>
</dbReference>
<dbReference type="Gene3D" id="3.40.50.10470">
    <property type="entry name" value="Translation initiation factor eif-2b, domain 2"/>
    <property type="match status" value="1"/>
</dbReference>
<dbReference type="EMBL" id="BPQQ01000022">
    <property type="protein sequence ID" value="GJE00265.1"/>
    <property type="molecule type" value="Genomic_DNA"/>
</dbReference>
<reference evidence="3" key="2">
    <citation type="submission" date="2021-08" db="EMBL/GenBank/DDBJ databases">
        <authorList>
            <person name="Tani A."/>
            <person name="Ola A."/>
            <person name="Ogura Y."/>
            <person name="Katsura K."/>
            <person name="Hayashi T."/>
        </authorList>
    </citation>
    <scope>NUCLEOTIDE SEQUENCE</scope>
    <source>
        <strain evidence="3">DSM 17168</strain>
    </source>
</reference>
<comment type="similarity">
    <text evidence="2">Belongs to the EIF-2B alpha/beta/delta subunits family. MtnA subfamily.</text>
</comment>
<feature type="binding site" evidence="2">
    <location>
        <begin position="53"/>
        <end position="55"/>
    </location>
    <ligand>
        <name>substrate</name>
    </ligand>
</feature>
<feature type="binding site" evidence="2">
    <location>
        <begin position="252"/>
        <end position="253"/>
    </location>
    <ligand>
        <name>substrate</name>
    </ligand>
</feature>
<name>A0ABQ4SCR3_9HYPH</name>
<dbReference type="InterPro" id="IPR027363">
    <property type="entry name" value="M1Pi_N"/>
</dbReference>
<feature type="binding site" evidence="2">
    <location>
        <position position="90"/>
    </location>
    <ligand>
        <name>substrate</name>
    </ligand>
</feature>